<gene>
    <name evidence="11 12" type="primary">aroK</name>
    <name evidence="12" type="ORF">DPBNPPHM_00844</name>
</gene>
<keyword evidence="8 11" id="KW-0067">ATP-binding</keyword>
<keyword evidence="4 11" id="KW-0028">Amino-acid biosynthesis</keyword>
<evidence type="ECO:0000256" key="7">
    <source>
        <dbReference type="ARBA" id="ARBA00022777"/>
    </source>
</evidence>
<evidence type="ECO:0000313" key="13">
    <source>
        <dbReference type="Proteomes" id="UP000434580"/>
    </source>
</evidence>
<dbReference type="GO" id="GO:0009073">
    <property type="term" value="P:aromatic amino acid family biosynthetic process"/>
    <property type="evidence" value="ECO:0007669"/>
    <property type="project" value="UniProtKB-KW"/>
</dbReference>
<evidence type="ECO:0000313" key="12">
    <source>
        <dbReference type="EMBL" id="CAA0085231.1"/>
    </source>
</evidence>
<evidence type="ECO:0000256" key="10">
    <source>
        <dbReference type="ARBA" id="ARBA00048567"/>
    </source>
</evidence>
<evidence type="ECO:0000256" key="6">
    <source>
        <dbReference type="ARBA" id="ARBA00022741"/>
    </source>
</evidence>
<evidence type="ECO:0000256" key="3">
    <source>
        <dbReference type="ARBA" id="ARBA00012154"/>
    </source>
</evidence>
<comment type="catalytic activity">
    <reaction evidence="10 11">
        <text>shikimate + ATP = 3-phosphoshikimate + ADP + H(+)</text>
        <dbReference type="Rhea" id="RHEA:13121"/>
        <dbReference type="ChEBI" id="CHEBI:15378"/>
        <dbReference type="ChEBI" id="CHEBI:30616"/>
        <dbReference type="ChEBI" id="CHEBI:36208"/>
        <dbReference type="ChEBI" id="CHEBI:145989"/>
        <dbReference type="ChEBI" id="CHEBI:456216"/>
        <dbReference type="EC" id="2.7.1.71"/>
    </reaction>
</comment>
<dbReference type="GO" id="GO:0005524">
    <property type="term" value="F:ATP binding"/>
    <property type="evidence" value="ECO:0007669"/>
    <property type="project" value="UniProtKB-UniRule"/>
</dbReference>
<dbReference type="CDD" id="cd00464">
    <property type="entry name" value="SK"/>
    <property type="match status" value="1"/>
</dbReference>
<keyword evidence="5 11" id="KW-0808">Transferase</keyword>
<evidence type="ECO:0000256" key="4">
    <source>
        <dbReference type="ARBA" id="ARBA00022605"/>
    </source>
</evidence>
<protein>
    <recommendedName>
        <fullName evidence="3 11">Shikimate kinase</fullName>
        <shortName evidence="11">SK</shortName>
        <ecNumber evidence="3 11">2.7.1.71</ecNumber>
    </recommendedName>
</protein>
<comment type="pathway">
    <text evidence="1 11">Metabolic intermediate biosynthesis; chorismate biosynthesis; chorismate from D-erythrose 4-phosphate and phosphoenolpyruvate: step 5/7.</text>
</comment>
<evidence type="ECO:0000256" key="2">
    <source>
        <dbReference type="ARBA" id="ARBA00006997"/>
    </source>
</evidence>
<dbReference type="PANTHER" id="PTHR21087">
    <property type="entry name" value="SHIKIMATE KINASE"/>
    <property type="match status" value="1"/>
</dbReference>
<dbReference type="InterPro" id="IPR000623">
    <property type="entry name" value="Shikimate_kinase/TSH1"/>
</dbReference>
<evidence type="ECO:0000256" key="11">
    <source>
        <dbReference type="HAMAP-Rule" id="MF_00109"/>
    </source>
</evidence>
<keyword evidence="6 11" id="KW-0547">Nucleotide-binding</keyword>
<dbReference type="PRINTS" id="PR01100">
    <property type="entry name" value="SHIKIMTKNASE"/>
</dbReference>
<accession>A0A5S9MNP9</accession>
<dbReference type="PROSITE" id="PS01128">
    <property type="entry name" value="SHIKIMATE_KINASE"/>
    <property type="match status" value="1"/>
</dbReference>
<comment type="function">
    <text evidence="11">Catalyzes the specific phosphorylation of the 3-hydroxyl group of shikimic acid using ATP as a cosubstrate.</text>
</comment>
<comment type="caution">
    <text evidence="11">Lacks conserved residue(s) required for the propagation of feature annotation.</text>
</comment>
<dbReference type="HAMAP" id="MF_00109">
    <property type="entry name" value="Shikimate_kinase"/>
    <property type="match status" value="1"/>
</dbReference>
<feature type="binding site" evidence="11">
    <location>
        <begin position="12"/>
        <end position="17"/>
    </location>
    <ligand>
        <name>ATP</name>
        <dbReference type="ChEBI" id="CHEBI:30616"/>
    </ligand>
</feature>
<dbReference type="NCBIfam" id="NF003456">
    <property type="entry name" value="PRK05057.1"/>
    <property type="match status" value="1"/>
</dbReference>
<feature type="binding site" evidence="11">
    <location>
        <position position="34"/>
    </location>
    <ligand>
        <name>substrate</name>
    </ligand>
</feature>
<dbReference type="GO" id="GO:0004765">
    <property type="term" value="F:shikimate kinase activity"/>
    <property type="evidence" value="ECO:0007669"/>
    <property type="project" value="UniProtKB-UniRule"/>
</dbReference>
<reference evidence="12 13" key="1">
    <citation type="submission" date="2019-11" db="EMBL/GenBank/DDBJ databases">
        <authorList>
            <person name="Holert J."/>
        </authorList>
    </citation>
    <scope>NUCLEOTIDE SEQUENCE [LARGE SCALE GENOMIC DNA]</scope>
    <source>
        <strain evidence="12">BC5_2</strain>
    </source>
</reference>
<dbReference type="OrthoDB" id="9800332at2"/>
<dbReference type="GO" id="GO:0000287">
    <property type="term" value="F:magnesium ion binding"/>
    <property type="evidence" value="ECO:0007669"/>
    <property type="project" value="UniProtKB-UniRule"/>
</dbReference>
<dbReference type="Proteomes" id="UP000434580">
    <property type="component" value="Unassembled WGS sequence"/>
</dbReference>
<dbReference type="EMBL" id="CACSII010000001">
    <property type="protein sequence ID" value="CAA0085231.1"/>
    <property type="molecule type" value="Genomic_DNA"/>
</dbReference>
<feature type="binding site" evidence="11">
    <location>
        <position position="118"/>
    </location>
    <ligand>
        <name>ATP</name>
        <dbReference type="ChEBI" id="CHEBI:30616"/>
    </ligand>
</feature>
<dbReference type="GO" id="GO:0005829">
    <property type="term" value="C:cytosol"/>
    <property type="evidence" value="ECO:0007669"/>
    <property type="project" value="TreeGrafter"/>
</dbReference>
<keyword evidence="11" id="KW-0460">Magnesium</keyword>
<dbReference type="EC" id="2.7.1.71" evidence="3 11"/>
<keyword evidence="7 11" id="KW-0418">Kinase</keyword>
<dbReference type="UniPathway" id="UPA00053">
    <property type="reaction ID" value="UER00088"/>
</dbReference>
<keyword evidence="11" id="KW-0479">Metal-binding</keyword>
<comment type="subunit">
    <text evidence="11">Monomer.</text>
</comment>
<evidence type="ECO:0000256" key="9">
    <source>
        <dbReference type="ARBA" id="ARBA00023141"/>
    </source>
</evidence>
<evidence type="ECO:0000256" key="1">
    <source>
        <dbReference type="ARBA" id="ARBA00004842"/>
    </source>
</evidence>
<dbReference type="AlphaFoldDB" id="A0A5S9MNP9"/>
<feature type="binding site" evidence="11">
    <location>
        <position position="137"/>
    </location>
    <ligand>
        <name>substrate</name>
    </ligand>
</feature>
<comment type="cofactor">
    <cofactor evidence="11">
        <name>Mg(2+)</name>
        <dbReference type="ChEBI" id="CHEBI:18420"/>
    </cofactor>
    <text evidence="11">Binds 1 Mg(2+) ion per subunit.</text>
</comment>
<feature type="binding site" evidence="11">
    <location>
        <position position="58"/>
    </location>
    <ligand>
        <name>substrate</name>
    </ligand>
</feature>
<comment type="similarity">
    <text evidence="2 11">Belongs to the shikimate kinase family.</text>
</comment>
<keyword evidence="9 11" id="KW-0057">Aromatic amino acid biosynthesis</keyword>
<dbReference type="SUPFAM" id="SSF52540">
    <property type="entry name" value="P-loop containing nucleoside triphosphate hydrolases"/>
    <property type="match status" value="1"/>
</dbReference>
<feature type="binding site" evidence="11">
    <location>
        <position position="80"/>
    </location>
    <ligand>
        <name>substrate</name>
    </ligand>
</feature>
<feature type="binding site" evidence="11">
    <location>
        <position position="16"/>
    </location>
    <ligand>
        <name>Mg(2+)</name>
        <dbReference type="ChEBI" id="CHEBI:18420"/>
    </ligand>
</feature>
<dbReference type="InterPro" id="IPR031322">
    <property type="entry name" value="Shikimate/glucono_kinase"/>
</dbReference>
<evidence type="ECO:0000256" key="8">
    <source>
        <dbReference type="ARBA" id="ARBA00022840"/>
    </source>
</evidence>
<dbReference type="InterPro" id="IPR023000">
    <property type="entry name" value="Shikimate_kinase_CS"/>
</dbReference>
<dbReference type="Pfam" id="PF01202">
    <property type="entry name" value="SKI"/>
    <property type="match status" value="1"/>
</dbReference>
<comment type="subcellular location">
    <subcellularLocation>
        <location evidence="11">Cytoplasm</location>
    </subcellularLocation>
</comment>
<evidence type="ECO:0000256" key="5">
    <source>
        <dbReference type="ARBA" id="ARBA00022679"/>
    </source>
</evidence>
<name>A0A5S9MNP9_9GAMM</name>
<dbReference type="InterPro" id="IPR027417">
    <property type="entry name" value="P-loop_NTPase"/>
</dbReference>
<dbReference type="PANTHER" id="PTHR21087:SF16">
    <property type="entry name" value="SHIKIMATE KINASE 1, CHLOROPLASTIC"/>
    <property type="match status" value="1"/>
</dbReference>
<keyword evidence="11" id="KW-0963">Cytoplasm</keyword>
<organism evidence="12 13">
    <name type="scientific">BD1-7 clade bacterium</name>
    <dbReference type="NCBI Taxonomy" id="2029982"/>
    <lineage>
        <taxon>Bacteria</taxon>
        <taxon>Pseudomonadati</taxon>
        <taxon>Pseudomonadota</taxon>
        <taxon>Gammaproteobacteria</taxon>
        <taxon>Cellvibrionales</taxon>
        <taxon>Spongiibacteraceae</taxon>
        <taxon>BD1-7 clade</taxon>
    </lineage>
</organism>
<dbReference type="GO" id="GO:0008652">
    <property type="term" value="P:amino acid biosynthetic process"/>
    <property type="evidence" value="ECO:0007669"/>
    <property type="project" value="UniProtKB-KW"/>
</dbReference>
<proteinExistence type="inferred from homology"/>
<sequence length="171" mass="19238">MPTKIILVGPMGAGKTTIGRMLAQELSLPFKDVDHMVVEQAGADIPWIFDMEGELGFRKRETQSLLAAIDGESAIIATGGGIVTQAENRKFLNQQSCVVYLATSVEQQYQRTLKDKNRPLLQQSDPRQVLEDLMAIRRPLYEEVADITIETDRNRPKVVVNQIISHWNKYA</sequence>
<dbReference type="Gene3D" id="3.40.50.300">
    <property type="entry name" value="P-loop containing nucleotide triphosphate hydrolases"/>
    <property type="match status" value="1"/>
</dbReference>
<dbReference type="GO" id="GO:0009423">
    <property type="term" value="P:chorismate biosynthetic process"/>
    <property type="evidence" value="ECO:0007669"/>
    <property type="project" value="UniProtKB-UniRule"/>
</dbReference>